<dbReference type="Proteomes" id="UP000608513">
    <property type="component" value="Unassembled WGS sequence"/>
</dbReference>
<gene>
    <name evidence="2" type="ORF">H8N03_07885</name>
</gene>
<sequence length="319" mass="34410">MILGRHGRRKQLALLTVAVLAVHLLVLRPRAPVLAPERTAGMPFATRTLAPPALPPSVAAAAMPPPAATRVVRPAPAPRSTRPAAAPAAAKPATAGTPPRATPWPDALTAWPSAVLHYELEIRARGASSQGEARLDWRQDGQRYEARLELAAPGRRPRVQQSTGAIGPQGLVPERFSDRSRGEQATHFDPATGRIVFSNNQPQADWVAGVQDRLSVVLQLALLAAAQPARFVPGTEVVLPTATTRDAQAWTFRVTGEEDLVLPGGTVAALKLERPPRGEYDQRVELWLAPGQAYAPVRLRLTNPDGGWVDQRWSSTDRR</sequence>
<dbReference type="Pfam" id="PF11306">
    <property type="entry name" value="DUF3108"/>
    <property type="match status" value="1"/>
</dbReference>
<keyword evidence="3" id="KW-1185">Reference proteome</keyword>
<dbReference type="AlphaFoldDB" id="A0A923MQS4"/>
<proteinExistence type="predicted"/>
<evidence type="ECO:0000313" key="3">
    <source>
        <dbReference type="Proteomes" id="UP000608513"/>
    </source>
</evidence>
<feature type="region of interest" description="Disordered" evidence="1">
    <location>
        <begin position="70"/>
        <end position="103"/>
    </location>
</feature>
<reference evidence="2" key="1">
    <citation type="submission" date="2020-08" db="EMBL/GenBank/DDBJ databases">
        <title>Ramlibacter sp. USB13 16S ribosomal RNA gene genome sequencing and assembly.</title>
        <authorList>
            <person name="Kang M."/>
        </authorList>
    </citation>
    <scope>NUCLEOTIDE SEQUENCE</scope>
    <source>
        <strain evidence="2">USB13</strain>
    </source>
</reference>
<protein>
    <submittedName>
        <fullName evidence="2">DUF3108 domain-containing protein</fullName>
    </submittedName>
</protein>
<evidence type="ECO:0000256" key="1">
    <source>
        <dbReference type="SAM" id="MobiDB-lite"/>
    </source>
</evidence>
<feature type="region of interest" description="Disordered" evidence="1">
    <location>
        <begin position="153"/>
        <end position="175"/>
    </location>
</feature>
<organism evidence="2 3">
    <name type="scientific">Ramlibacter cellulosilyticus</name>
    <dbReference type="NCBI Taxonomy" id="2764187"/>
    <lineage>
        <taxon>Bacteria</taxon>
        <taxon>Pseudomonadati</taxon>
        <taxon>Pseudomonadota</taxon>
        <taxon>Betaproteobacteria</taxon>
        <taxon>Burkholderiales</taxon>
        <taxon>Comamonadaceae</taxon>
        <taxon>Ramlibacter</taxon>
    </lineage>
</organism>
<dbReference type="EMBL" id="JACORT010000002">
    <property type="protein sequence ID" value="MBC5782864.1"/>
    <property type="molecule type" value="Genomic_DNA"/>
</dbReference>
<dbReference type="InterPro" id="IPR021457">
    <property type="entry name" value="DUF3108"/>
</dbReference>
<dbReference type="RefSeq" id="WP_187075606.1">
    <property type="nucleotide sequence ID" value="NZ_JACORT010000002.1"/>
</dbReference>
<accession>A0A923MQS4</accession>
<name>A0A923MQS4_9BURK</name>
<evidence type="ECO:0000313" key="2">
    <source>
        <dbReference type="EMBL" id="MBC5782864.1"/>
    </source>
</evidence>
<comment type="caution">
    <text evidence="2">The sequence shown here is derived from an EMBL/GenBank/DDBJ whole genome shotgun (WGS) entry which is preliminary data.</text>
</comment>